<dbReference type="PANTHER" id="PTHR31415">
    <property type="entry name" value="OS05G0367900 PROTEIN"/>
    <property type="match status" value="1"/>
</dbReference>
<name>A0ABC9B065_9POAL</name>
<evidence type="ECO:0008006" key="6">
    <source>
        <dbReference type="Google" id="ProtNLM"/>
    </source>
</evidence>
<evidence type="ECO:0000256" key="2">
    <source>
        <dbReference type="ARBA" id="ARBA00023136"/>
    </source>
</evidence>
<dbReference type="PANTHER" id="PTHR31415:SF82">
    <property type="entry name" value="OS05G0203150 PROTEIN"/>
    <property type="match status" value="1"/>
</dbReference>
<dbReference type="GO" id="GO:0016020">
    <property type="term" value="C:membrane"/>
    <property type="evidence" value="ECO:0007669"/>
    <property type="project" value="UniProtKB-SubCell"/>
</dbReference>
<gene>
    <name evidence="4" type="ORF">URODEC1_LOCUS60544</name>
</gene>
<dbReference type="EMBL" id="OZ075134">
    <property type="protein sequence ID" value="CAL4991186.1"/>
    <property type="molecule type" value="Genomic_DNA"/>
</dbReference>
<evidence type="ECO:0000313" key="4">
    <source>
        <dbReference type="EMBL" id="CAL4991186.1"/>
    </source>
</evidence>
<organism evidence="4 5">
    <name type="scientific">Urochloa decumbens</name>
    <dbReference type="NCBI Taxonomy" id="240449"/>
    <lineage>
        <taxon>Eukaryota</taxon>
        <taxon>Viridiplantae</taxon>
        <taxon>Streptophyta</taxon>
        <taxon>Embryophyta</taxon>
        <taxon>Tracheophyta</taxon>
        <taxon>Spermatophyta</taxon>
        <taxon>Magnoliopsida</taxon>
        <taxon>Liliopsida</taxon>
        <taxon>Poales</taxon>
        <taxon>Poaceae</taxon>
        <taxon>PACMAD clade</taxon>
        <taxon>Panicoideae</taxon>
        <taxon>Panicodae</taxon>
        <taxon>Paniceae</taxon>
        <taxon>Melinidinae</taxon>
        <taxon>Urochloa</taxon>
    </lineage>
</organism>
<accession>A0ABC9B065</accession>
<evidence type="ECO:0000256" key="1">
    <source>
        <dbReference type="ARBA" id="ARBA00004370"/>
    </source>
</evidence>
<proteinExistence type="predicted"/>
<evidence type="ECO:0000313" key="5">
    <source>
        <dbReference type="Proteomes" id="UP001497457"/>
    </source>
</evidence>
<reference evidence="5" key="1">
    <citation type="submission" date="2024-06" db="EMBL/GenBank/DDBJ databases">
        <authorList>
            <person name="Ryan C."/>
        </authorList>
    </citation>
    <scope>NUCLEOTIDE SEQUENCE [LARGE SCALE GENOMIC DNA]</scope>
</reference>
<sequence length="240" mass="27315">MTSHRTLYVSRQSVWFAAVDAQAQVHNLVIDPVPLPLLCFFNSSQMGCETCIIGSIVNFIVSMITMFLLWGVYFRPYAVRPHVDDAALATFDLLPVPNATHAHTLRYDLTLNVTFFNDHRIYGIRFDHLTAGIYYNGTKLGPSDETLPSFKLHTRRHRTVYPALQGKVRNVSTAMVEAFTRERAQGQFNIDVRVKTTLTYRWWPDVSTYYREYDCWLQFMPPPGNGTPAVTGGIKCGKGK</sequence>
<evidence type="ECO:0000256" key="3">
    <source>
        <dbReference type="SAM" id="Phobius"/>
    </source>
</evidence>
<keyword evidence="2 3" id="KW-0472">Membrane</keyword>
<protein>
    <recommendedName>
        <fullName evidence="6">Late embryogenesis abundant protein LEA-2 subgroup domain-containing protein</fullName>
    </recommendedName>
</protein>
<keyword evidence="5" id="KW-1185">Reference proteome</keyword>
<dbReference type="InterPro" id="IPR044839">
    <property type="entry name" value="NDR1-like"/>
</dbReference>
<feature type="transmembrane region" description="Helical" evidence="3">
    <location>
        <begin position="52"/>
        <end position="73"/>
    </location>
</feature>
<keyword evidence="3" id="KW-1133">Transmembrane helix</keyword>
<dbReference type="Proteomes" id="UP001497457">
    <property type="component" value="Chromosome 24b"/>
</dbReference>
<reference evidence="4 5" key="2">
    <citation type="submission" date="2024-10" db="EMBL/GenBank/DDBJ databases">
        <authorList>
            <person name="Ryan C."/>
        </authorList>
    </citation>
    <scope>NUCLEOTIDE SEQUENCE [LARGE SCALE GENOMIC DNA]</scope>
</reference>
<dbReference type="AlphaFoldDB" id="A0ABC9B065"/>
<keyword evidence="3" id="KW-0812">Transmembrane</keyword>
<comment type="subcellular location">
    <subcellularLocation>
        <location evidence="1">Membrane</location>
    </subcellularLocation>
</comment>